<evidence type="ECO:0000313" key="4">
    <source>
        <dbReference type="Proteomes" id="UP000321400"/>
    </source>
</evidence>
<accession>A0A511WZ68</accession>
<sequence>MTFTTLMYHEIRKQTEFNPDHPSHIDVKQDYQDILPAPLFVTLEQFQQQMAYLHTEGYHTLTLAEVAAFYKDNITLPEKSILLTFDDCFQSLKHYAYPVLKSYGFKAVSFAVTGWLHNEQKPFNPKQSICLAESELHEMTDVFTYANHTHHFHQRENETTSQMMTTSPDAFLEDLVTCNTYDIIGAKDVFAYPFGLFIDQNVETLALANFTLAFTTESGINNKSTDPLRLKRDVVPFMMPFEGFKQLVNRR</sequence>
<evidence type="ECO:0000259" key="2">
    <source>
        <dbReference type="PROSITE" id="PS51677"/>
    </source>
</evidence>
<protein>
    <recommendedName>
        <fullName evidence="2">NodB homology domain-containing protein</fullName>
    </recommendedName>
</protein>
<dbReference type="AlphaFoldDB" id="A0A511WZ68"/>
<dbReference type="SUPFAM" id="SSF88713">
    <property type="entry name" value="Glycoside hydrolase/deacetylase"/>
    <property type="match status" value="1"/>
</dbReference>
<evidence type="ECO:0000313" key="3">
    <source>
        <dbReference type="EMBL" id="GEN55612.1"/>
    </source>
</evidence>
<dbReference type="InterPro" id="IPR002509">
    <property type="entry name" value="NODB_dom"/>
</dbReference>
<dbReference type="EMBL" id="BJYE01000001">
    <property type="protein sequence ID" value="GEN55612.1"/>
    <property type="molecule type" value="Genomic_DNA"/>
</dbReference>
<dbReference type="GO" id="GO:0005975">
    <property type="term" value="P:carbohydrate metabolic process"/>
    <property type="evidence" value="ECO:0007669"/>
    <property type="project" value="InterPro"/>
</dbReference>
<comment type="caution">
    <text evidence="3">The sequence shown here is derived from an EMBL/GenBank/DDBJ whole genome shotgun (WGS) entry which is preliminary data.</text>
</comment>
<dbReference type="RefSeq" id="WP_089799224.1">
    <property type="nucleotide sequence ID" value="NZ_BJYE01000001.1"/>
</dbReference>
<dbReference type="InterPro" id="IPR051398">
    <property type="entry name" value="Polysacch_Deacetylase"/>
</dbReference>
<dbReference type="Gene3D" id="3.20.20.370">
    <property type="entry name" value="Glycoside hydrolase/deacetylase"/>
    <property type="match status" value="1"/>
</dbReference>
<dbReference type="GO" id="GO:0016810">
    <property type="term" value="F:hydrolase activity, acting on carbon-nitrogen (but not peptide) bonds"/>
    <property type="evidence" value="ECO:0007669"/>
    <property type="project" value="InterPro"/>
</dbReference>
<dbReference type="PROSITE" id="PS51677">
    <property type="entry name" value="NODB"/>
    <property type="match status" value="1"/>
</dbReference>
<name>A0A511WZ68_9BACI</name>
<dbReference type="OrthoDB" id="9778320at2"/>
<organism evidence="3 4">
    <name type="scientific">Halolactibacillus alkaliphilus</name>
    <dbReference type="NCBI Taxonomy" id="442899"/>
    <lineage>
        <taxon>Bacteria</taxon>
        <taxon>Bacillati</taxon>
        <taxon>Bacillota</taxon>
        <taxon>Bacilli</taxon>
        <taxon>Bacillales</taxon>
        <taxon>Bacillaceae</taxon>
        <taxon>Halolactibacillus</taxon>
    </lineage>
</organism>
<dbReference type="PANTHER" id="PTHR34216:SF13">
    <property type="entry name" value="XYLANASE_CHITIN DEACETYLASE"/>
    <property type="match status" value="1"/>
</dbReference>
<dbReference type="Proteomes" id="UP000321400">
    <property type="component" value="Unassembled WGS sequence"/>
</dbReference>
<dbReference type="InterPro" id="IPR011330">
    <property type="entry name" value="Glyco_hydro/deAcase_b/a-brl"/>
</dbReference>
<proteinExistence type="predicted"/>
<feature type="domain" description="NodB homology" evidence="2">
    <location>
        <begin position="79"/>
        <end position="251"/>
    </location>
</feature>
<gene>
    <name evidence="3" type="ORF">HAL01_00760</name>
</gene>
<dbReference type="STRING" id="442899.SAMN05720591_101170"/>
<dbReference type="PANTHER" id="PTHR34216">
    <property type="match status" value="1"/>
</dbReference>
<keyword evidence="4" id="KW-1185">Reference proteome</keyword>
<dbReference type="Pfam" id="PF01522">
    <property type="entry name" value="Polysacc_deac_1"/>
    <property type="match status" value="1"/>
</dbReference>
<reference evidence="3 4" key="1">
    <citation type="submission" date="2019-07" db="EMBL/GenBank/DDBJ databases">
        <title>Whole genome shotgun sequence of Halolactibacillus alkaliphilus NBRC 103919.</title>
        <authorList>
            <person name="Hosoyama A."/>
            <person name="Uohara A."/>
            <person name="Ohji S."/>
            <person name="Ichikawa N."/>
        </authorList>
    </citation>
    <scope>NUCLEOTIDE SEQUENCE [LARGE SCALE GENOMIC DNA]</scope>
    <source>
        <strain evidence="3 4">NBRC 103919</strain>
    </source>
</reference>
<evidence type="ECO:0000256" key="1">
    <source>
        <dbReference type="ARBA" id="ARBA00022729"/>
    </source>
</evidence>
<keyword evidence="1" id="KW-0732">Signal</keyword>